<dbReference type="InterPro" id="IPR020635">
    <property type="entry name" value="Tyr_kinase_cat_dom"/>
</dbReference>
<evidence type="ECO:0000313" key="4">
    <source>
        <dbReference type="Proteomes" id="UP001159405"/>
    </source>
</evidence>
<dbReference type="Gene3D" id="1.10.510.10">
    <property type="entry name" value="Transferase(Phosphotransferase) domain 1"/>
    <property type="match status" value="1"/>
</dbReference>
<dbReference type="Pfam" id="PF07714">
    <property type="entry name" value="PK_Tyr_Ser-Thr"/>
    <property type="match status" value="1"/>
</dbReference>
<evidence type="ECO:0000256" key="1">
    <source>
        <dbReference type="SAM" id="MobiDB-lite"/>
    </source>
</evidence>
<dbReference type="PANTHER" id="PTHR24416">
    <property type="entry name" value="TYROSINE-PROTEIN KINASE RECEPTOR"/>
    <property type="match status" value="1"/>
</dbReference>
<dbReference type="EMBL" id="CALNXK010000141">
    <property type="protein sequence ID" value="CAH3167662.1"/>
    <property type="molecule type" value="Genomic_DNA"/>
</dbReference>
<dbReference type="InterPro" id="IPR050122">
    <property type="entry name" value="RTK"/>
</dbReference>
<feature type="region of interest" description="Disordered" evidence="1">
    <location>
        <begin position="407"/>
        <end position="429"/>
    </location>
</feature>
<evidence type="ECO:0000259" key="2">
    <source>
        <dbReference type="PROSITE" id="PS50011"/>
    </source>
</evidence>
<feature type="non-terminal residue" evidence="3">
    <location>
        <position position="1"/>
    </location>
</feature>
<dbReference type="InterPro" id="IPR000719">
    <property type="entry name" value="Prot_kinase_dom"/>
</dbReference>
<proteinExistence type="predicted"/>
<dbReference type="CDD" id="cd00192">
    <property type="entry name" value="PTKc"/>
    <property type="match status" value="1"/>
</dbReference>
<name>A0ABN8QN50_9CNID</name>
<gene>
    <name evidence="3" type="ORF">PLOB_00008815</name>
</gene>
<comment type="caution">
    <text evidence="3">The sequence shown here is derived from an EMBL/GenBank/DDBJ whole genome shotgun (WGS) entry which is preliminary data.</text>
</comment>
<organism evidence="3 4">
    <name type="scientific">Porites lobata</name>
    <dbReference type="NCBI Taxonomy" id="104759"/>
    <lineage>
        <taxon>Eukaryota</taxon>
        <taxon>Metazoa</taxon>
        <taxon>Cnidaria</taxon>
        <taxon>Anthozoa</taxon>
        <taxon>Hexacorallia</taxon>
        <taxon>Scleractinia</taxon>
        <taxon>Fungiina</taxon>
        <taxon>Poritidae</taxon>
        <taxon>Porites</taxon>
    </lineage>
</organism>
<feature type="region of interest" description="Disordered" evidence="1">
    <location>
        <begin position="177"/>
        <end position="203"/>
    </location>
</feature>
<dbReference type="PROSITE" id="PS00109">
    <property type="entry name" value="PROTEIN_KINASE_TYR"/>
    <property type="match status" value="1"/>
</dbReference>
<evidence type="ECO:0000313" key="3">
    <source>
        <dbReference type="EMBL" id="CAH3167662.1"/>
    </source>
</evidence>
<dbReference type="InterPro" id="IPR011009">
    <property type="entry name" value="Kinase-like_dom_sf"/>
</dbReference>
<dbReference type="Proteomes" id="UP001159405">
    <property type="component" value="Unassembled WGS sequence"/>
</dbReference>
<protein>
    <recommendedName>
        <fullName evidence="2">Protein kinase domain-containing protein</fullName>
    </recommendedName>
</protein>
<reference evidence="3 4" key="1">
    <citation type="submission" date="2022-05" db="EMBL/GenBank/DDBJ databases">
        <authorList>
            <consortium name="Genoscope - CEA"/>
            <person name="William W."/>
        </authorList>
    </citation>
    <scope>NUCLEOTIDE SEQUENCE [LARGE SCALE GENOMIC DNA]</scope>
</reference>
<dbReference type="PROSITE" id="PS50011">
    <property type="entry name" value="PROTEIN_KINASE_DOM"/>
    <property type="match status" value="1"/>
</dbReference>
<feature type="compositionally biased region" description="Acidic residues" evidence="1">
    <location>
        <begin position="407"/>
        <end position="426"/>
    </location>
</feature>
<dbReference type="InterPro" id="IPR001245">
    <property type="entry name" value="Ser-Thr/Tyr_kinase_cat_dom"/>
</dbReference>
<accession>A0ABN8QN50</accession>
<dbReference type="PANTHER" id="PTHR24416:SF583">
    <property type="entry name" value="RECEPTOR PROTEIN-TYROSINE KINASE"/>
    <property type="match status" value="1"/>
</dbReference>
<dbReference type="SMART" id="SM00219">
    <property type="entry name" value="TyrKc"/>
    <property type="match status" value="1"/>
</dbReference>
<sequence>LIILYCARKNALIIDHWEVDGDLVSLEEELGKGAFGKVYKGTIKQATTVSRRLSVMPPVSPLWKSATKQAMPFTVAVKMLHGMADSDQRREFLEEIQLMKAVGSHKNIVNMVGCCTVEEPMFLLVEYVPYGDLLHYLRKRRGKATRSDRIYVNTPEAPKSEGGNVQILSFSQSSKTGEEFGAENKGMAKDEVHSDEDDGEKDGLTPGDLLAFAWQISEGMEYLARKGFVHRDLAARNVLVGENKVAKVADFGLTRHVYEEKVYHSKRSRKLPLKWMSIEAIFDQTFTSQSDVWAFGVLLWELVTLGGTPYPTISNREMLRLLKTGYRMEKPDICDDEIYEIMTHCWIESPDDRPNFTQIRERLEVMMQKDNPYLDFSVLDERREYYNVPSFNSLVDETTDDELLDKEDDELSRETSDDFNEGENIDPGDSAKRKELATMAKAFKNLDKRGDNFDPGFELNGSKLAGKGFSELKDIKVDFDTIEMSIYHPRNKEIAL</sequence>
<keyword evidence="4" id="KW-1185">Reference proteome</keyword>
<dbReference type="SUPFAM" id="SSF56112">
    <property type="entry name" value="Protein kinase-like (PK-like)"/>
    <property type="match status" value="1"/>
</dbReference>
<dbReference type="InterPro" id="IPR008266">
    <property type="entry name" value="Tyr_kinase_AS"/>
</dbReference>
<feature type="domain" description="Protein kinase" evidence="2">
    <location>
        <begin position="24"/>
        <end position="374"/>
    </location>
</feature>
<dbReference type="Gene3D" id="3.30.200.20">
    <property type="entry name" value="Phosphorylase Kinase, domain 1"/>
    <property type="match status" value="1"/>
</dbReference>